<comment type="function">
    <text evidence="5">Required for autophagy.</text>
</comment>
<keyword evidence="2 5" id="KW-1017">Isopeptide bond</keyword>
<dbReference type="GO" id="GO:0005776">
    <property type="term" value="C:autophagosome"/>
    <property type="evidence" value="ECO:0007669"/>
    <property type="project" value="TreeGrafter"/>
</dbReference>
<dbReference type="Pfam" id="PF20637">
    <property type="entry name" value="ATG5_HBR"/>
    <property type="match status" value="1"/>
</dbReference>
<feature type="domain" description="Autophagy protein ATG5 UblB" evidence="7">
    <location>
        <begin position="186"/>
        <end position="377"/>
    </location>
</feature>
<dbReference type="GO" id="GO:0034274">
    <property type="term" value="C:Atg12-Atg5-Atg16 complex"/>
    <property type="evidence" value="ECO:0007669"/>
    <property type="project" value="TreeGrafter"/>
</dbReference>
<dbReference type="OrthoDB" id="512771at2759"/>
<dbReference type="GO" id="GO:0019776">
    <property type="term" value="F:Atg8-family ligase activity"/>
    <property type="evidence" value="ECO:0007669"/>
    <property type="project" value="TreeGrafter"/>
</dbReference>
<dbReference type="InterPro" id="IPR048939">
    <property type="entry name" value="ATG5_UblA"/>
</dbReference>
<dbReference type="GO" id="GO:0000422">
    <property type="term" value="P:autophagy of mitochondrion"/>
    <property type="evidence" value="ECO:0007669"/>
    <property type="project" value="TreeGrafter"/>
</dbReference>
<dbReference type="AlphaFoldDB" id="A0A9D4TSJ9"/>
<evidence type="ECO:0000259" key="9">
    <source>
        <dbReference type="Pfam" id="PF20638"/>
    </source>
</evidence>
<dbReference type="InterPro" id="IPR007239">
    <property type="entry name" value="Atg5"/>
</dbReference>
<evidence type="ECO:0000256" key="1">
    <source>
        <dbReference type="ARBA" id="ARBA00006910"/>
    </source>
</evidence>
<dbReference type="InterPro" id="IPR042526">
    <property type="entry name" value="Atg5_HR"/>
</dbReference>
<dbReference type="Gene3D" id="1.10.246.190">
    <property type="entry name" value="Autophagy protein Apg5, helix rich domain"/>
    <property type="match status" value="1"/>
</dbReference>
<evidence type="ECO:0000259" key="7">
    <source>
        <dbReference type="Pfam" id="PF04106"/>
    </source>
</evidence>
<keyword evidence="3 5" id="KW-0832">Ubl conjugation</keyword>
<dbReference type="EMBL" id="SIDB01000004">
    <property type="protein sequence ID" value="KAI3433649.1"/>
    <property type="molecule type" value="Genomic_DNA"/>
</dbReference>
<dbReference type="GO" id="GO:0006995">
    <property type="term" value="P:cellular response to nitrogen starvation"/>
    <property type="evidence" value="ECO:0007669"/>
    <property type="project" value="TreeGrafter"/>
</dbReference>
<protein>
    <recommendedName>
        <fullName evidence="5">Autophagy protein 5</fullName>
    </recommendedName>
</protein>
<reference evidence="10" key="1">
    <citation type="journal article" date="2019" name="Plant J.">
        <title>Chlorella vulgaris genome assembly and annotation reveals the molecular basis for metabolic acclimation to high light conditions.</title>
        <authorList>
            <person name="Cecchin M."/>
            <person name="Marcolungo L."/>
            <person name="Rossato M."/>
            <person name="Girolomoni L."/>
            <person name="Cosentino E."/>
            <person name="Cuine S."/>
            <person name="Li-Beisson Y."/>
            <person name="Delledonne M."/>
            <person name="Ballottari M."/>
        </authorList>
    </citation>
    <scope>NUCLEOTIDE SEQUENCE</scope>
    <source>
        <strain evidence="10">211/11P</strain>
    </source>
</reference>
<dbReference type="GO" id="GO:0034045">
    <property type="term" value="C:phagophore assembly site membrane"/>
    <property type="evidence" value="ECO:0007669"/>
    <property type="project" value="TreeGrafter"/>
</dbReference>
<gene>
    <name evidence="10" type="ORF">D9Q98_003458</name>
</gene>
<dbReference type="Pfam" id="PF20638">
    <property type="entry name" value="ATG5_UblA"/>
    <property type="match status" value="1"/>
</dbReference>
<dbReference type="Pfam" id="PF04106">
    <property type="entry name" value="ATG5_UblB"/>
    <property type="match status" value="1"/>
</dbReference>
<dbReference type="GO" id="GO:0044233">
    <property type="term" value="C:mitochondria-associated endoplasmic reticulum membrane contact site"/>
    <property type="evidence" value="ECO:0007669"/>
    <property type="project" value="TreeGrafter"/>
</dbReference>
<keyword evidence="4 5" id="KW-0072">Autophagy</keyword>
<evidence type="ECO:0000313" key="11">
    <source>
        <dbReference type="Proteomes" id="UP001055712"/>
    </source>
</evidence>
<keyword evidence="5" id="KW-0963">Cytoplasm</keyword>
<dbReference type="Gene3D" id="3.10.20.90">
    <property type="entry name" value="Phosphatidylinositol 3-kinase Catalytic Subunit, Chain A, domain 1"/>
    <property type="match status" value="1"/>
</dbReference>
<dbReference type="Gene3D" id="3.10.20.620">
    <property type="match status" value="1"/>
</dbReference>
<evidence type="ECO:0000313" key="10">
    <source>
        <dbReference type="EMBL" id="KAI3433649.1"/>
    </source>
</evidence>
<comment type="caution">
    <text evidence="10">The sequence shown here is derived from an EMBL/GenBank/DDBJ whole genome shotgun (WGS) entry which is preliminary data.</text>
</comment>
<comment type="similarity">
    <text evidence="1 5">Belongs to the ATG5 family.</text>
</comment>
<dbReference type="InterPro" id="IPR048940">
    <property type="entry name" value="ATG5_HBR"/>
</dbReference>
<evidence type="ECO:0000259" key="8">
    <source>
        <dbReference type="Pfam" id="PF20637"/>
    </source>
</evidence>
<comment type="subunit">
    <text evidence="5">Conjugated with ATG12.</text>
</comment>
<feature type="domain" description="Autophagy protein ATG5 alpha-helical bundle region" evidence="8">
    <location>
        <begin position="117"/>
        <end position="171"/>
    </location>
</feature>
<accession>A0A9D4TSJ9</accession>
<evidence type="ECO:0000256" key="3">
    <source>
        <dbReference type="ARBA" id="ARBA00022843"/>
    </source>
</evidence>
<keyword evidence="5" id="KW-0813">Transport</keyword>
<reference evidence="10" key="2">
    <citation type="submission" date="2020-11" db="EMBL/GenBank/DDBJ databases">
        <authorList>
            <person name="Cecchin M."/>
            <person name="Marcolungo L."/>
            <person name="Rossato M."/>
            <person name="Girolomoni L."/>
            <person name="Cosentino E."/>
            <person name="Cuine S."/>
            <person name="Li-Beisson Y."/>
            <person name="Delledonne M."/>
            <person name="Ballottari M."/>
        </authorList>
    </citation>
    <scope>NUCLEOTIDE SEQUENCE</scope>
    <source>
        <strain evidence="10">211/11P</strain>
        <tissue evidence="10">Whole cell</tissue>
    </source>
</reference>
<evidence type="ECO:0000256" key="4">
    <source>
        <dbReference type="ARBA" id="ARBA00023006"/>
    </source>
</evidence>
<keyword evidence="11" id="KW-1185">Reference proteome</keyword>
<name>A0A9D4TSJ9_CHLVU</name>
<proteinExistence type="inferred from homology"/>
<evidence type="ECO:0000256" key="6">
    <source>
        <dbReference type="SAM" id="MobiDB-lite"/>
    </source>
</evidence>
<evidence type="ECO:0000256" key="5">
    <source>
        <dbReference type="RuleBase" id="RU361202"/>
    </source>
</evidence>
<comment type="subcellular location">
    <subcellularLocation>
        <location evidence="5">Cytoplasm</location>
    </subcellularLocation>
</comment>
<evidence type="ECO:0000256" key="2">
    <source>
        <dbReference type="ARBA" id="ARBA00022499"/>
    </source>
</evidence>
<dbReference type="PANTHER" id="PTHR13040">
    <property type="entry name" value="AUTOPHAGY PROTEIN 5"/>
    <property type="match status" value="1"/>
</dbReference>
<dbReference type="InterPro" id="IPR048318">
    <property type="entry name" value="ATG5_UblB"/>
</dbReference>
<feature type="domain" description="Autophagy protein ATG5 UblA" evidence="9">
    <location>
        <begin position="8"/>
        <end position="102"/>
    </location>
</feature>
<dbReference type="InterPro" id="IPR042527">
    <property type="entry name" value="Atg5_UblA_dom_sf"/>
</dbReference>
<dbReference type="GO" id="GO:0061908">
    <property type="term" value="C:phagophore"/>
    <property type="evidence" value="ECO:0007669"/>
    <property type="project" value="TreeGrafter"/>
</dbReference>
<sequence length="381" mass="40119">MTDIAEQCWRAAIPVQLRLAENEVSSLEHPPVLYFLVPRQSYLHSLVPRALQMLEHLLPPGDHVPWFEHAHLPLKWGVPAGVLYDLVAAPSAELPWRLTIHFRSYPDRLLAAYGGEAALRASFFTSLKEAACICRGSAQRVMEMAAGAQEDLWRQVVSSSLQPYSQVMASLQLAPVAQRGGRPPAIPIRLYVRQGVGGYLSSYEDISVTSRPVEALAADGSAVTLRQALLPLLAECVTGSRGADSTAASLTVPATLLAASSGSTTLVGNDRGSLEAATASSDAKPAAEPEVGAALVEAGSGAAESGDASSPARDSTSNAAGHDETGVGGATESTCLLEASVAQRRLLVAGTTPPLDAPLAWLHAQLHAPDFFLYIVLHAGR</sequence>
<organism evidence="10 11">
    <name type="scientific">Chlorella vulgaris</name>
    <name type="common">Green alga</name>
    <dbReference type="NCBI Taxonomy" id="3077"/>
    <lineage>
        <taxon>Eukaryota</taxon>
        <taxon>Viridiplantae</taxon>
        <taxon>Chlorophyta</taxon>
        <taxon>core chlorophytes</taxon>
        <taxon>Trebouxiophyceae</taxon>
        <taxon>Chlorellales</taxon>
        <taxon>Chlorellaceae</taxon>
        <taxon>Chlorella clade</taxon>
        <taxon>Chlorella</taxon>
    </lineage>
</organism>
<dbReference type="PANTHER" id="PTHR13040:SF2">
    <property type="entry name" value="AUTOPHAGY PROTEIN 5"/>
    <property type="match status" value="1"/>
</dbReference>
<feature type="region of interest" description="Disordered" evidence="6">
    <location>
        <begin position="298"/>
        <end position="329"/>
    </location>
</feature>
<feature type="compositionally biased region" description="Low complexity" evidence="6">
    <location>
        <begin position="298"/>
        <end position="312"/>
    </location>
</feature>
<dbReference type="GO" id="GO:0034727">
    <property type="term" value="P:piecemeal microautophagy of the nucleus"/>
    <property type="evidence" value="ECO:0007669"/>
    <property type="project" value="TreeGrafter"/>
</dbReference>
<dbReference type="Proteomes" id="UP001055712">
    <property type="component" value="Unassembled WGS sequence"/>
</dbReference>